<keyword evidence="8" id="KW-0804">Transcription</keyword>
<dbReference type="EnsemblPlants" id="ONIVA02G09400.1">
    <property type="protein sequence ID" value="ONIVA02G09400.1"/>
    <property type="gene ID" value="ONIVA02G09400"/>
</dbReference>
<keyword evidence="12" id="KW-0175">Coiled coil</keyword>
<evidence type="ECO:0000256" key="1">
    <source>
        <dbReference type="ARBA" id="ARBA00004123"/>
    </source>
</evidence>
<dbReference type="SUPFAM" id="SSF49899">
    <property type="entry name" value="Concanavalin A-like lectins/glucanases"/>
    <property type="match status" value="1"/>
</dbReference>
<proteinExistence type="inferred from homology"/>
<dbReference type="Gene3D" id="2.60.120.200">
    <property type="match status" value="1"/>
</dbReference>
<organism evidence="15">
    <name type="scientific">Oryza nivara</name>
    <name type="common">Indian wild rice</name>
    <name type="synonym">Oryza sativa f. spontanea</name>
    <dbReference type="NCBI Taxonomy" id="4536"/>
    <lineage>
        <taxon>Eukaryota</taxon>
        <taxon>Viridiplantae</taxon>
        <taxon>Streptophyta</taxon>
        <taxon>Embryophyta</taxon>
        <taxon>Tracheophyta</taxon>
        <taxon>Spermatophyta</taxon>
        <taxon>Magnoliopsida</taxon>
        <taxon>Liliopsida</taxon>
        <taxon>Poales</taxon>
        <taxon>Poaceae</taxon>
        <taxon>BOP clade</taxon>
        <taxon>Oryzoideae</taxon>
        <taxon>Oryzeae</taxon>
        <taxon>Oryzinae</taxon>
        <taxon>Oryza</taxon>
    </lineage>
</organism>
<feature type="region of interest" description="Disordered" evidence="13">
    <location>
        <begin position="1"/>
        <end position="98"/>
    </location>
</feature>
<keyword evidence="4" id="KW-0832">Ubl conjugation</keyword>
<dbReference type="GO" id="GO:0003677">
    <property type="term" value="F:DNA binding"/>
    <property type="evidence" value="ECO:0007669"/>
    <property type="project" value="UniProtKB-KW"/>
</dbReference>
<feature type="compositionally biased region" description="Basic and acidic residues" evidence="13">
    <location>
        <begin position="86"/>
        <end position="97"/>
    </location>
</feature>
<evidence type="ECO:0000256" key="8">
    <source>
        <dbReference type="ARBA" id="ARBA00023163"/>
    </source>
</evidence>
<protein>
    <recommendedName>
        <fullName evidence="10">Transcription factor HY5</fullName>
    </recommendedName>
</protein>
<evidence type="ECO:0000256" key="11">
    <source>
        <dbReference type="ARBA" id="ARBA00084091"/>
    </source>
</evidence>
<keyword evidence="3" id="KW-0430">Lectin</keyword>
<comment type="similarity">
    <text evidence="2">Belongs to the bZIP family.</text>
</comment>
<evidence type="ECO:0000256" key="7">
    <source>
        <dbReference type="ARBA" id="ARBA00023159"/>
    </source>
</evidence>
<feature type="compositionally biased region" description="Polar residues" evidence="13">
    <location>
        <begin position="58"/>
        <end position="70"/>
    </location>
</feature>
<dbReference type="Proteomes" id="UP000006591">
    <property type="component" value="Chromosome 2"/>
</dbReference>
<dbReference type="GO" id="GO:0005634">
    <property type="term" value="C:nucleus"/>
    <property type="evidence" value="ECO:0007669"/>
    <property type="project" value="UniProtKB-SubCell"/>
</dbReference>
<dbReference type="Gene3D" id="1.20.5.490">
    <property type="entry name" value="Single helix bin"/>
    <property type="match status" value="1"/>
</dbReference>
<keyword evidence="11" id="KW-0607">Phytochrome signaling pathway</keyword>
<dbReference type="GO" id="GO:0010218">
    <property type="term" value="P:response to far red light"/>
    <property type="evidence" value="ECO:0007669"/>
    <property type="project" value="TreeGrafter"/>
</dbReference>
<dbReference type="GO" id="GO:0010114">
    <property type="term" value="P:response to red light"/>
    <property type="evidence" value="ECO:0007669"/>
    <property type="project" value="TreeGrafter"/>
</dbReference>
<feature type="coiled-coil region" evidence="12">
    <location>
        <begin position="191"/>
        <end position="232"/>
    </location>
</feature>
<dbReference type="eggNOG" id="KOG1414">
    <property type="taxonomic scope" value="Eukaryota"/>
</dbReference>
<evidence type="ECO:0000313" key="16">
    <source>
        <dbReference type="Proteomes" id="UP000006591"/>
    </source>
</evidence>
<comment type="subcellular location">
    <subcellularLocation>
        <location evidence="1">Nucleus</location>
    </subcellularLocation>
</comment>
<reference evidence="15" key="1">
    <citation type="submission" date="2015-04" db="UniProtKB">
        <authorList>
            <consortium name="EnsemblPlants"/>
        </authorList>
    </citation>
    <scope>IDENTIFICATION</scope>
    <source>
        <strain evidence="15">SL10</strain>
    </source>
</reference>
<evidence type="ECO:0000259" key="14">
    <source>
        <dbReference type="PROSITE" id="PS50217"/>
    </source>
</evidence>
<dbReference type="InterPro" id="IPR044280">
    <property type="entry name" value="Hac1/HY5"/>
</dbReference>
<dbReference type="AlphaFoldDB" id="A0A0E0G3G2"/>
<dbReference type="InterPro" id="IPR004827">
    <property type="entry name" value="bZIP"/>
</dbReference>
<accession>A0A0E0G3G2</accession>
<dbReference type="GO" id="GO:0010099">
    <property type="term" value="P:regulation of photomorphogenesis"/>
    <property type="evidence" value="ECO:0007669"/>
    <property type="project" value="TreeGrafter"/>
</dbReference>
<dbReference type="Gramene" id="ONIVA02G09400.1">
    <property type="protein sequence ID" value="ONIVA02G09400.1"/>
    <property type="gene ID" value="ONIVA02G09400"/>
</dbReference>
<feature type="domain" description="BZIP" evidence="14">
    <location>
        <begin position="173"/>
        <end position="236"/>
    </location>
</feature>
<evidence type="ECO:0000256" key="5">
    <source>
        <dbReference type="ARBA" id="ARBA00023015"/>
    </source>
</evidence>
<dbReference type="Pfam" id="PF00139">
    <property type="entry name" value="Lectin_legB"/>
    <property type="match status" value="1"/>
</dbReference>
<dbReference type="Pfam" id="PF00170">
    <property type="entry name" value="bZIP_1"/>
    <property type="match status" value="1"/>
</dbReference>
<keyword evidence="9" id="KW-0539">Nucleus</keyword>
<dbReference type="GO" id="GO:0000981">
    <property type="term" value="F:DNA-binding transcription factor activity, RNA polymerase II-specific"/>
    <property type="evidence" value="ECO:0007669"/>
    <property type="project" value="InterPro"/>
</dbReference>
<dbReference type="PANTHER" id="PTHR46714">
    <property type="entry name" value="TRANSCRIPTIONAL ACTIVATOR HAC1"/>
    <property type="match status" value="1"/>
</dbReference>
<keyword evidence="7" id="KW-0010">Activator</keyword>
<evidence type="ECO:0000313" key="15">
    <source>
        <dbReference type="EnsemblPlants" id="ONIVA02G09400.1"/>
    </source>
</evidence>
<evidence type="ECO:0000256" key="4">
    <source>
        <dbReference type="ARBA" id="ARBA00022843"/>
    </source>
</evidence>
<reference evidence="15" key="2">
    <citation type="submission" date="2018-04" db="EMBL/GenBank/DDBJ databases">
        <title>OnivRS2 (Oryza nivara Reference Sequence Version 2).</title>
        <authorList>
            <person name="Zhang J."/>
            <person name="Kudrna D."/>
            <person name="Lee S."/>
            <person name="Talag J."/>
            <person name="Rajasekar S."/>
            <person name="Welchert J."/>
            <person name="Hsing Y.-I."/>
            <person name="Wing R.A."/>
        </authorList>
    </citation>
    <scope>NUCLEOTIDE SEQUENCE [LARGE SCALE GENOMIC DNA]</scope>
    <source>
        <strain evidence="15">SL10</strain>
    </source>
</reference>
<dbReference type="STRING" id="4536.A0A0E0G3G2"/>
<evidence type="ECO:0000256" key="6">
    <source>
        <dbReference type="ARBA" id="ARBA00023125"/>
    </source>
</evidence>
<keyword evidence="5" id="KW-0805">Transcription regulation</keyword>
<dbReference type="HOGENOM" id="CLU_960993_0_0_1"/>
<keyword evidence="16" id="KW-1185">Reference proteome</keyword>
<keyword evidence="6" id="KW-0238">DNA-binding</keyword>
<dbReference type="PROSITE" id="PS00036">
    <property type="entry name" value="BZIP_BASIC"/>
    <property type="match status" value="1"/>
</dbReference>
<evidence type="ECO:0000256" key="2">
    <source>
        <dbReference type="ARBA" id="ARBA00007163"/>
    </source>
</evidence>
<evidence type="ECO:0000256" key="12">
    <source>
        <dbReference type="SAM" id="Coils"/>
    </source>
</evidence>
<dbReference type="GO" id="GO:0045944">
    <property type="term" value="P:positive regulation of transcription by RNA polymerase II"/>
    <property type="evidence" value="ECO:0007669"/>
    <property type="project" value="InterPro"/>
</dbReference>
<feature type="compositionally biased region" description="Low complexity" evidence="13">
    <location>
        <begin position="151"/>
        <end position="161"/>
    </location>
</feature>
<dbReference type="InterPro" id="IPR001220">
    <property type="entry name" value="Legume_lectin_dom"/>
</dbReference>
<dbReference type="SUPFAM" id="SSF57959">
    <property type="entry name" value="Leucine zipper domain"/>
    <property type="match status" value="1"/>
</dbReference>
<dbReference type="FunFam" id="1.20.5.490:FF:000004">
    <property type="entry name" value="Transcription factor HY5"/>
    <property type="match status" value="1"/>
</dbReference>
<dbReference type="PANTHER" id="PTHR46714:SF6">
    <property type="entry name" value="TRANSCRIPTIONAL ACTIVATOR HAC1"/>
    <property type="match status" value="1"/>
</dbReference>
<feature type="compositionally biased region" description="Low complexity" evidence="13">
    <location>
        <begin position="71"/>
        <end position="83"/>
    </location>
</feature>
<dbReference type="InterPro" id="IPR046347">
    <property type="entry name" value="bZIP_sf"/>
</dbReference>
<evidence type="ECO:0000256" key="9">
    <source>
        <dbReference type="ARBA" id="ARBA00023242"/>
    </source>
</evidence>
<dbReference type="GO" id="GO:0030246">
    <property type="term" value="F:carbohydrate binding"/>
    <property type="evidence" value="ECO:0007669"/>
    <property type="project" value="UniProtKB-KW"/>
</dbReference>
<feature type="region of interest" description="Disordered" evidence="13">
    <location>
        <begin position="127"/>
        <end position="175"/>
    </location>
</feature>
<dbReference type="CDD" id="cd14704">
    <property type="entry name" value="bZIP_HY5-like"/>
    <property type="match status" value="1"/>
</dbReference>
<dbReference type="InterPro" id="IPR013320">
    <property type="entry name" value="ConA-like_dom_sf"/>
</dbReference>
<dbReference type="OMA" id="SWSMLHA"/>
<dbReference type="GO" id="GO:0009585">
    <property type="term" value="P:red, far-red light phototransduction"/>
    <property type="evidence" value="ECO:0007669"/>
    <property type="project" value="UniProtKB-KW"/>
</dbReference>
<sequence length="360" mass="38238">MATTRASLTDPLLPSPAARAPVKAKKLSWSMLHASSKDERRGQSGEAEAEASGGVHANPSSPARMQEQATSSRPSSSERSSSSGGHHMEIKEGKEAPLRSLPLPFLDFHFTVPLSGMESDEEIGRVPELGLEPGGASTSGRAAGGGGGGAERAQSSTAQASARRRGRSPADKEHKRLKRLLRNRVSAQQARERKKAYLNDLEVKVKDLEKKNSELEERFSTLQNENQMLRQILKNTTVSRRGPVLLKIPKSGLREAAPAGCGGLREAEGDEKFVLNGFTAANLSFDGMATVTPNGLLMLTNGTNQLKGHTFFPAPLQFHRTPNSTAMQSFSTAFVIGIISAFEDQGSGSPAAAGGSGRAA</sequence>
<name>A0A0E0G3G2_ORYNI</name>
<dbReference type="PROSITE" id="PS50217">
    <property type="entry name" value="BZIP"/>
    <property type="match status" value="1"/>
</dbReference>
<evidence type="ECO:0000256" key="13">
    <source>
        <dbReference type="SAM" id="MobiDB-lite"/>
    </source>
</evidence>
<evidence type="ECO:0000256" key="3">
    <source>
        <dbReference type="ARBA" id="ARBA00022734"/>
    </source>
</evidence>
<dbReference type="SMART" id="SM00338">
    <property type="entry name" value="BRLZ"/>
    <property type="match status" value="1"/>
</dbReference>
<evidence type="ECO:0000256" key="10">
    <source>
        <dbReference type="ARBA" id="ARBA00070194"/>
    </source>
</evidence>